<reference evidence="1 2" key="1">
    <citation type="submission" date="2017-06" db="EMBL/GenBank/DDBJ databases">
        <title>Genome Sequencing of the methanotroph Methylovulum psychrotolerants str. HV10-M2 isolated from a high-altitude environment.</title>
        <authorList>
            <person name="Mateos-Rivera A."/>
        </authorList>
    </citation>
    <scope>NUCLEOTIDE SEQUENCE [LARGE SCALE GENOMIC DNA]</scope>
    <source>
        <strain evidence="1 2">HV10_M2</strain>
    </source>
</reference>
<dbReference type="EMBL" id="CP022129">
    <property type="protein sequence ID" value="ASF48470.1"/>
    <property type="molecule type" value="Genomic_DNA"/>
</dbReference>
<organism evidence="1 2">
    <name type="scientific">Methylovulum psychrotolerans</name>
    <dbReference type="NCBI Taxonomy" id="1704499"/>
    <lineage>
        <taxon>Bacteria</taxon>
        <taxon>Pseudomonadati</taxon>
        <taxon>Pseudomonadota</taxon>
        <taxon>Gammaproteobacteria</taxon>
        <taxon>Methylococcales</taxon>
        <taxon>Methylococcaceae</taxon>
        <taxon>Methylovulum</taxon>
    </lineage>
</organism>
<dbReference type="Pfam" id="PF21716">
    <property type="entry name" value="dnstrm_HI1420"/>
    <property type="match status" value="1"/>
</dbReference>
<keyword evidence="2" id="KW-1185">Reference proteome</keyword>
<dbReference type="Proteomes" id="UP000197019">
    <property type="component" value="Chromosome"/>
</dbReference>
<dbReference type="InterPro" id="IPR014057">
    <property type="entry name" value="HI1420"/>
</dbReference>
<proteinExistence type="predicted"/>
<dbReference type="NCBIfam" id="TIGR02684">
    <property type="entry name" value="dnstrm_HI1420"/>
    <property type="match status" value="1"/>
</dbReference>
<accession>A0A1Z4C4N2</accession>
<dbReference type="AlphaFoldDB" id="A0A1Z4C4N2"/>
<evidence type="ECO:0000313" key="1">
    <source>
        <dbReference type="EMBL" id="ASF48470.1"/>
    </source>
</evidence>
<dbReference type="KEGG" id="mpsy:CEK71_21755"/>
<evidence type="ECO:0000313" key="2">
    <source>
        <dbReference type="Proteomes" id="UP000197019"/>
    </source>
</evidence>
<protein>
    <submittedName>
        <fullName evidence="1">Putative addiction module antidote protein</fullName>
    </submittedName>
</protein>
<dbReference type="PANTHER" id="PTHR40275:SF1">
    <property type="entry name" value="SSL7038 PROTEIN"/>
    <property type="match status" value="1"/>
</dbReference>
<gene>
    <name evidence="1" type="ORF">CEK71_21755</name>
</gene>
<dbReference type="OrthoDB" id="9798416at2"/>
<dbReference type="PANTHER" id="PTHR40275">
    <property type="entry name" value="SSL7038 PROTEIN"/>
    <property type="match status" value="1"/>
</dbReference>
<dbReference type="RefSeq" id="WP_088621332.1">
    <property type="nucleotide sequence ID" value="NZ_CP022129.1"/>
</dbReference>
<sequence length="107" mass="11845">MSSYRTIGEVEEEYLRNHPDEMDDYITVLFDEYAESGDTASLMASLRVVSRVKGVSRIAEVSGLSRKGVQKALSENGNPQFGSVNAIMHAMGYRLTPQKLPVENHAP</sequence>
<name>A0A1Z4C4N2_9GAMM</name>